<evidence type="ECO:0000313" key="15">
    <source>
        <dbReference type="Proteomes" id="UP000717996"/>
    </source>
</evidence>
<dbReference type="GO" id="GO:0032259">
    <property type="term" value="P:methylation"/>
    <property type="evidence" value="ECO:0007669"/>
    <property type="project" value="UniProtKB-KW"/>
</dbReference>
<dbReference type="InterPro" id="IPR050777">
    <property type="entry name" value="SET2_Histone-Lys_MeTrsfase"/>
</dbReference>
<comment type="subcellular location">
    <subcellularLocation>
        <location evidence="2">Chromosome</location>
    </subcellularLocation>
    <subcellularLocation>
        <location evidence="1">Nucleus</location>
    </subcellularLocation>
</comment>
<dbReference type="GO" id="GO:0043565">
    <property type="term" value="F:sequence-specific DNA binding"/>
    <property type="evidence" value="ECO:0007669"/>
    <property type="project" value="InterPro"/>
</dbReference>
<gene>
    <name evidence="14" type="ORF">G6F51_009944</name>
</gene>
<feature type="domain" description="GATA-type" evidence="10">
    <location>
        <begin position="89"/>
        <end position="122"/>
    </location>
</feature>
<dbReference type="PROSITE" id="PS50114">
    <property type="entry name" value="GATA_ZN_FINGER_2"/>
    <property type="match status" value="1"/>
</dbReference>
<feature type="compositionally biased region" description="Acidic residues" evidence="9">
    <location>
        <begin position="36"/>
        <end position="45"/>
    </location>
</feature>
<dbReference type="InterPro" id="IPR003616">
    <property type="entry name" value="Post-SET_dom"/>
</dbReference>
<dbReference type="Proteomes" id="UP000717996">
    <property type="component" value="Unassembled WGS sequence"/>
</dbReference>
<organism evidence="14 15">
    <name type="scientific">Rhizopus oryzae</name>
    <name type="common">Mucormycosis agent</name>
    <name type="synonym">Rhizopus arrhizus var. delemar</name>
    <dbReference type="NCBI Taxonomy" id="64495"/>
    <lineage>
        <taxon>Eukaryota</taxon>
        <taxon>Fungi</taxon>
        <taxon>Fungi incertae sedis</taxon>
        <taxon>Mucoromycota</taxon>
        <taxon>Mucoromycotina</taxon>
        <taxon>Mucoromycetes</taxon>
        <taxon>Mucorales</taxon>
        <taxon>Mucorineae</taxon>
        <taxon>Rhizopodaceae</taxon>
        <taxon>Rhizopus</taxon>
    </lineage>
</organism>
<feature type="domain" description="SET" evidence="11">
    <location>
        <begin position="297"/>
        <end position="413"/>
    </location>
</feature>
<dbReference type="SMART" id="SM00570">
    <property type="entry name" value="AWS"/>
    <property type="match status" value="1"/>
</dbReference>
<evidence type="ECO:0000256" key="4">
    <source>
        <dbReference type="ARBA" id="ARBA00022603"/>
    </source>
</evidence>
<dbReference type="GO" id="GO:0042054">
    <property type="term" value="F:histone methyltransferase activity"/>
    <property type="evidence" value="ECO:0007669"/>
    <property type="project" value="InterPro"/>
</dbReference>
<dbReference type="SMART" id="SM00317">
    <property type="entry name" value="SET"/>
    <property type="match status" value="1"/>
</dbReference>
<name>A0A9P6Y3Y0_RHIOR</name>
<keyword evidence="8" id="KW-0863">Zinc-finger</keyword>
<dbReference type="PANTHER" id="PTHR22884">
    <property type="entry name" value="SET DOMAIN PROTEINS"/>
    <property type="match status" value="1"/>
</dbReference>
<feature type="domain" description="Post-SET" evidence="12">
    <location>
        <begin position="421"/>
        <end position="437"/>
    </location>
</feature>
<evidence type="ECO:0000256" key="7">
    <source>
        <dbReference type="ARBA" id="ARBA00023242"/>
    </source>
</evidence>
<keyword evidence="8" id="KW-0862">Zinc</keyword>
<evidence type="ECO:0000259" key="11">
    <source>
        <dbReference type="PROSITE" id="PS50280"/>
    </source>
</evidence>
<dbReference type="PROSITE" id="PS00344">
    <property type="entry name" value="GATA_ZN_FINGER_1"/>
    <property type="match status" value="1"/>
</dbReference>
<evidence type="ECO:0000256" key="5">
    <source>
        <dbReference type="ARBA" id="ARBA00022679"/>
    </source>
</evidence>
<dbReference type="GO" id="GO:0006355">
    <property type="term" value="P:regulation of DNA-templated transcription"/>
    <property type="evidence" value="ECO:0007669"/>
    <property type="project" value="InterPro"/>
</dbReference>
<dbReference type="Pfam" id="PF00320">
    <property type="entry name" value="GATA"/>
    <property type="match status" value="1"/>
</dbReference>
<evidence type="ECO:0000259" key="10">
    <source>
        <dbReference type="PROSITE" id="PS50114"/>
    </source>
</evidence>
<dbReference type="SUPFAM" id="SSF57716">
    <property type="entry name" value="Glucocorticoid receptor-like (DNA-binding domain)"/>
    <property type="match status" value="1"/>
</dbReference>
<evidence type="ECO:0000256" key="8">
    <source>
        <dbReference type="PROSITE-ProRule" id="PRU00094"/>
    </source>
</evidence>
<dbReference type="Pfam" id="PF00856">
    <property type="entry name" value="SET"/>
    <property type="match status" value="1"/>
</dbReference>
<evidence type="ECO:0000256" key="9">
    <source>
        <dbReference type="SAM" id="MobiDB-lite"/>
    </source>
</evidence>
<evidence type="ECO:0000259" key="13">
    <source>
        <dbReference type="PROSITE" id="PS51215"/>
    </source>
</evidence>
<dbReference type="InterPro" id="IPR013088">
    <property type="entry name" value="Znf_NHR/GATA"/>
</dbReference>
<dbReference type="GO" id="GO:0005634">
    <property type="term" value="C:nucleus"/>
    <property type="evidence" value="ECO:0007669"/>
    <property type="project" value="UniProtKB-SubCell"/>
</dbReference>
<dbReference type="GO" id="GO:0008270">
    <property type="term" value="F:zinc ion binding"/>
    <property type="evidence" value="ECO:0007669"/>
    <property type="project" value="UniProtKB-KW"/>
</dbReference>
<feature type="domain" description="AWS" evidence="13">
    <location>
        <begin position="243"/>
        <end position="294"/>
    </location>
</feature>
<proteinExistence type="predicted"/>
<evidence type="ECO:0000256" key="1">
    <source>
        <dbReference type="ARBA" id="ARBA00004123"/>
    </source>
</evidence>
<dbReference type="OrthoDB" id="422362at2759"/>
<dbReference type="Gene3D" id="2.170.270.10">
    <property type="entry name" value="SET domain"/>
    <property type="match status" value="1"/>
</dbReference>
<comment type="caution">
    <text evidence="14">The sequence shown here is derived from an EMBL/GenBank/DDBJ whole genome shotgun (WGS) entry which is preliminary data.</text>
</comment>
<dbReference type="InterPro" id="IPR001214">
    <property type="entry name" value="SET_dom"/>
</dbReference>
<evidence type="ECO:0000259" key="12">
    <source>
        <dbReference type="PROSITE" id="PS50868"/>
    </source>
</evidence>
<evidence type="ECO:0000313" key="14">
    <source>
        <dbReference type="EMBL" id="KAG1538151.1"/>
    </source>
</evidence>
<accession>A0A9P6Y3Y0</accession>
<dbReference type="Gene3D" id="3.30.50.10">
    <property type="entry name" value="Erythroid Transcription Factor GATA-1, subunit A"/>
    <property type="match status" value="1"/>
</dbReference>
<dbReference type="SMART" id="SM00401">
    <property type="entry name" value="ZnF_GATA"/>
    <property type="match status" value="1"/>
</dbReference>
<keyword evidence="3" id="KW-0158">Chromosome</keyword>
<keyword evidence="8" id="KW-0479">Metal-binding</keyword>
<keyword evidence="6" id="KW-0949">S-adenosyl-L-methionine</keyword>
<dbReference type="AlphaFoldDB" id="A0A9P6Y3Y0"/>
<keyword evidence="4" id="KW-0489">Methyltransferase</keyword>
<dbReference type="InterPro" id="IPR006560">
    <property type="entry name" value="AWS_dom"/>
</dbReference>
<dbReference type="SUPFAM" id="SSF82199">
    <property type="entry name" value="SET domain"/>
    <property type="match status" value="1"/>
</dbReference>
<feature type="compositionally biased region" description="Low complexity" evidence="9">
    <location>
        <begin position="23"/>
        <end position="35"/>
    </location>
</feature>
<dbReference type="PROSITE" id="PS50868">
    <property type="entry name" value="POST_SET"/>
    <property type="match status" value="1"/>
</dbReference>
<reference evidence="14" key="1">
    <citation type="journal article" date="2020" name="Microb. Genom.">
        <title>Genetic diversity of clinical and environmental Mucorales isolates obtained from an investigation of mucormycosis cases among solid organ transplant recipients.</title>
        <authorList>
            <person name="Nguyen M.H."/>
            <person name="Kaul D."/>
            <person name="Muto C."/>
            <person name="Cheng S.J."/>
            <person name="Richter R.A."/>
            <person name="Bruno V.M."/>
            <person name="Liu G."/>
            <person name="Beyhan S."/>
            <person name="Sundermann A.J."/>
            <person name="Mounaud S."/>
            <person name="Pasculle A.W."/>
            <person name="Nierman W.C."/>
            <person name="Driscoll E."/>
            <person name="Cumbie R."/>
            <person name="Clancy C.J."/>
            <person name="Dupont C.L."/>
        </authorList>
    </citation>
    <scope>NUCLEOTIDE SEQUENCE</scope>
    <source>
        <strain evidence="14">GL16</strain>
    </source>
</reference>
<dbReference type="PROSITE" id="PS50280">
    <property type="entry name" value="SET"/>
    <property type="match status" value="1"/>
</dbReference>
<evidence type="ECO:0000256" key="3">
    <source>
        <dbReference type="ARBA" id="ARBA00022454"/>
    </source>
</evidence>
<dbReference type="InterPro" id="IPR000679">
    <property type="entry name" value="Znf_GATA"/>
</dbReference>
<dbReference type="SMART" id="SM00508">
    <property type="entry name" value="PostSET"/>
    <property type="match status" value="1"/>
</dbReference>
<dbReference type="GO" id="GO:0005694">
    <property type="term" value="C:chromosome"/>
    <property type="evidence" value="ECO:0007669"/>
    <property type="project" value="UniProtKB-SubCell"/>
</dbReference>
<evidence type="ECO:0000256" key="2">
    <source>
        <dbReference type="ARBA" id="ARBA00004286"/>
    </source>
</evidence>
<dbReference type="PROSITE" id="PS51215">
    <property type="entry name" value="AWS"/>
    <property type="match status" value="1"/>
</dbReference>
<dbReference type="InterPro" id="IPR046341">
    <property type="entry name" value="SET_dom_sf"/>
</dbReference>
<protein>
    <submittedName>
        <fullName evidence="14">Uncharacterized protein</fullName>
    </submittedName>
</protein>
<feature type="region of interest" description="Disordered" evidence="9">
    <location>
        <begin position="23"/>
        <end position="45"/>
    </location>
</feature>
<keyword evidence="7" id="KW-0539">Nucleus</keyword>
<dbReference type="CDD" id="cd00202">
    <property type="entry name" value="ZnF_GATA"/>
    <property type="match status" value="1"/>
</dbReference>
<sequence>MVHILDHETDTLVSLIDYKSLSSPIPTTESLSPPTTEEDDEDDDALNIPKRRKLNSTQQVDDDQLFSLAISKINLNEKNIEKDNKLDTKKEDGPCTECKTIDTPQWRRGPQGYRTLCNACGLRWAKQKNPDEARPLKKIAPKKATPTPKKMSHLLFHRKEFIGHGLYSVENRQGTNKPTRFELPLPIHQGESTLLTIKEFELPPFIWQERELNLIKSLKDKRPVFTKIRSNLFVERKPKLCPDERNVCHCKEPTGENEVGCGDDCINRLLFYECDPKHCPCGPKCSNNRFQKKQRKYKLEVFKTDQRGWGLRTLEDIKKGAFVIEYRGEIISQKLCEERMCTDYVNENNFYFLEYSKGEVIDACTKGTEARFINHSCDPNCHIEKWSYRGEAHFGVFASKDIPAYSELSYDYNFSTFNVENEQMCHCGSESCRGTIGKKKK</sequence>
<evidence type="ECO:0000256" key="6">
    <source>
        <dbReference type="ARBA" id="ARBA00022691"/>
    </source>
</evidence>
<dbReference type="Pfam" id="PF17907">
    <property type="entry name" value="AWS"/>
    <property type="match status" value="1"/>
</dbReference>
<keyword evidence="5" id="KW-0808">Transferase</keyword>
<dbReference type="EMBL" id="JAANIT010001939">
    <property type="protein sequence ID" value="KAG1538151.1"/>
    <property type="molecule type" value="Genomic_DNA"/>
</dbReference>